<protein>
    <submittedName>
        <fullName evidence="1">Uncharacterized protein</fullName>
    </submittedName>
</protein>
<keyword evidence="2" id="KW-1185">Reference proteome</keyword>
<comment type="caution">
    <text evidence="1">The sequence shown here is derived from an EMBL/GenBank/DDBJ whole genome shotgun (WGS) entry which is preliminary data.</text>
</comment>
<dbReference type="EMBL" id="ABIB01000002">
    <property type="protein sequence ID" value="EDP97370.1"/>
    <property type="molecule type" value="Genomic_DNA"/>
</dbReference>
<proteinExistence type="predicted"/>
<gene>
    <name evidence="1" type="ORF">KAOT1_19447</name>
</gene>
<name>A9DP75_9FLAO</name>
<dbReference type="OrthoDB" id="1447151at2"/>
<dbReference type="AlphaFoldDB" id="A9DP75"/>
<reference evidence="1 2" key="1">
    <citation type="journal article" date="2011" name="J. Bacteriol.">
        <title>Genome sequence of the algicidal bacterium Kordia algicida OT-1.</title>
        <authorList>
            <person name="Lee H.S."/>
            <person name="Kang S.G."/>
            <person name="Kwon K.K."/>
            <person name="Lee J.H."/>
            <person name="Kim S.J."/>
        </authorList>
    </citation>
    <scope>NUCLEOTIDE SEQUENCE [LARGE SCALE GENOMIC DNA]</scope>
    <source>
        <strain evidence="1 2">OT-1</strain>
    </source>
</reference>
<accession>A9DP75</accession>
<dbReference type="HOGENOM" id="CLU_2683010_0_0_10"/>
<dbReference type="RefSeq" id="WP_007096420.1">
    <property type="nucleotide sequence ID" value="NZ_CP142125.1"/>
</dbReference>
<organism evidence="1 2">
    <name type="scientific">Kordia algicida OT-1</name>
    <dbReference type="NCBI Taxonomy" id="391587"/>
    <lineage>
        <taxon>Bacteria</taxon>
        <taxon>Pseudomonadati</taxon>
        <taxon>Bacteroidota</taxon>
        <taxon>Flavobacteriia</taxon>
        <taxon>Flavobacteriales</taxon>
        <taxon>Flavobacteriaceae</taxon>
        <taxon>Kordia</taxon>
    </lineage>
</organism>
<dbReference type="Proteomes" id="UP000002945">
    <property type="component" value="Unassembled WGS sequence"/>
</dbReference>
<sequence>MVRKEQNKRKSILDKLDLDSIPKSTKPLVDTKKVLKHPVTKVIICGVAIYGILKVSKYFVNAYAELIRASKNLSDARR</sequence>
<evidence type="ECO:0000313" key="1">
    <source>
        <dbReference type="EMBL" id="EDP97370.1"/>
    </source>
</evidence>
<evidence type="ECO:0000313" key="2">
    <source>
        <dbReference type="Proteomes" id="UP000002945"/>
    </source>
</evidence>